<reference evidence="2 3" key="1">
    <citation type="submission" date="2019-07" db="EMBL/GenBank/DDBJ databases">
        <title>Complete genome of Crassaminicella thermophila SY095.</title>
        <authorList>
            <person name="Li X."/>
        </authorList>
    </citation>
    <scope>NUCLEOTIDE SEQUENCE [LARGE SCALE GENOMIC DNA]</scope>
    <source>
        <strain evidence="2 3">SY095</strain>
    </source>
</reference>
<name>A0A5C0SAN4_CRATE</name>
<dbReference type="AlphaFoldDB" id="A0A5C0SAN4"/>
<feature type="coiled-coil region" evidence="1">
    <location>
        <begin position="34"/>
        <end position="61"/>
    </location>
</feature>
<dbReference type="EMBL" id="CP042243">
    <property type="protein sequence ID" value="QEK11635.1"/>
    <property type="molecule type" value="Genomic_DNA"/>
</dbReference>
<dbReference type="OrthoDB" id="1684731at2"/>
<accession>A0A5C0SAN4</accession>
<gene>
    <name evidence="2" type="ORF">FQB35_04260</name>
</gene>
<dbReference type="Proteomes" id="UP000324646">
    <property type="component" value="Chromosome"/>
</dbReference>
<keyword evidence="3" id="KW-1185">Reference proteome</keyword>
<evidence type="ECO:0000313" key="3">
    <source>
        <dbReference type="Proteomes" id="UP000324646"/>
    </source>
</evidence>
<evidence type="ECO:0000256" key="1">
    <source>
        <dbReference type="SAM" id="Coils"/>
    </source>
</evidence>
<keyword evidence="1" id="KW-0175">Coiled coil</keyword>
<dbReference type="KEGG" id="crs:FQB35_04260"/>
<organism evidence="2 3">
    <name type="scientific">Crassaminicella thermophila</name>
    <dbReference type="NCBI Taxonomy" id="2599308"/>
    <lineage>
        <taxon>Bacteria</taxon>
        <taxon>Bacillati</taxon>
        <taxon>Bacillota</taxon>
        <taxon>Clostridia</taxon>
        <taxon>Eubacteriales</taxon>
        <taxon>Clostridiaceae</taxon>
        <taxon>Crassaminicella</taxon>
    </lineage>
</organism>
<sequence length="68" mass="7841">MTVSSKVKQTLANLKGTQSTLRLYAIQTIDENTKATYEEALVITNEIIKDLEERLKTLEFEEPQYKGY</sequence>
<dbReference type="InterPro" id="IPR012452">
    <property type="entry name" value="DUF1657"/>
</dbReference>
<dbReference type="RefSeq" id="WP_148808790.1">
    <property type="nucleotide sequence ID" value="NZ_CP042243.1"/>
</dbReference>
<protein>
    <submittedName>
        <fullName evidence="2">DUF1657 domain-containing protein</fullName>
    </submittedName>
</protein>
<dbReference type="Pfam" id="PF07870">
    <property type="entry name" value="DUF1657"/>
    <property type="match status" value="1"/>
</dbReference>
<proteinExistence type="predicted"/>
<evidence type="ECO:0000313" key="2">
    <source>
        <dbReference type="EMBL" id="QEK11635.1"/>
    </source>
</evidence>